<evidence type="ECO:0000256" key="10">
    <source>
        <dbReference type="ARBA" id="ARBA00069981"/>
    </source>
</evidence>
<dbReference type="Proteomes" id="UP000472263">
    <property type="component" value="Chromosome 4"/>
</dbReference>
<evidence type="ECO:0000256" key="9">
    <source>
        <dbReference type="ARBA" id="ARBA00055318"/>
    </source>
</evidence>
<accession>A0A667YCK0</accession>
<keyword evidence="4" id="KW-0479">Metal-binding</keyword>
<dbReference type="Pfam" id="PF12689">
    <property type="entry name" value="Acid_PPase"/>
    <property type="match status" value="1"/>
</dbReference>
<dbReference type="PANTHER" id="PTHR17901">
    <property type="entry name" value="MAGNESIUM-DEPENDENT PHOSPHATASE 1 MDP1"/>
    <property type="match status" value="1"/>
</dbReference>
<dbReference type="GeneTree" id="ENSGT00940000165797"/>
<evidence type="ECO:0000256" key="3">
    <source>
        <dbReference type="ARBA" id="ARBA00013064"/>
    </source>
</evidence>
<proteinExistence type="inferred from homology"/>
<protein>
    <recommendedName>
        <fullName evidence="10">Magnesium-dependent phosphatase 1</fullName>
        <ecNumber evidence="3">3.1.3.48</ecNumber>
    </recommendedName>
</protein>
<dbReference type="FunCoup" id="A0A667YCK0">
    <property type="interactions" value="537"/>
</dbReference>
<dbReference type="InterPro" id="IPR010036">
    <property type="entry name" value="MDP_1_eu_arc"/>
</dbReference>
<dbReference type="InterPro" id="IPR035679">
    <property type="entry name" value="MDP-1_euk"/>
</dbReference>
<dbReference type="NCBIfam" id="TIGR01685">
    <property type="entry name" value="MDP-1"/>
    <property type="match status" value="1"/>
</dbReference>
<dbReference type="GO" id="GO:0004725">
    <property type="term" value="F:protein tyrosine phosphatase activity"/>
    <property type="evidence" value="ECO:0007669"/>
    <property type="project" value="UniProtKB-EC"/>
</dbReference>
<keyword evidence="12" id="KW-1185">Reference proteome</keyword>
<evidence type="ECO:0000256" key="2">
    <source>
        <dbReference type="ARBA" id="ARBA00007958"/>
    </source>
</evidence>
<evidence type="ECO:0000256" key="6">
    <source>
        <dbReference type="ARBA" id="ARBA00022842"/>
    </source>
</evidence>
<dbReference type="FunFam" id="3.40.50.1000:FF:000127">
    <property type="entry name" value="Magnesium-dependent phosphatase 1"/>
    <property type="match status" value="1"/>
</dbReference>
<evidence type="ECO:0000256" key="1">
    <source>
        <dbReference type="ARBA" id="ARBA00001946"/>
    </source>
</evidence>
<comment type="function">
    <text evidence="9">Magnesium-dependent phosphatase which may act as a tyrosine phosphatase.</text>
</comment>
<keyword evidence="7" id="KW-0904">Protein phosphatase</keyword>
<comment type="catalytic activity">
    <reaction evidence="8">
        <text>O-phospho-L-tyrosyl-[protein] + H2O = L-tyrosyl-[protein] + phosphate</text>
        <dbReference type="Rhea" id="RHEA:10684"/>
        <dbReference type="Rhea" id="RHEA-COMP:10136"/>
        <dbReference type="Rhea" id="RHEA-COMP:20101"/>
        <dbReference type="ChEBI" id="CHEBI:15377"/>
        <dbReference type="ChEBI" id="CHEBI:43474"/>
        <dbReference type="ChEBI" id="CHEBI:46858"/>
        <dbReference type="ChEBI" id="CHEBI:61978"/>
        <dbReference type="EC" id="3.1.3.48"/>
    </reaction>
</comment>
<gene>
    <name evidence="11" type="primary">mdp1</name>
</gene>
<dbReference type="SFLD" id="SFLDG01129">
    <property type="entry name" value="C1.5:_HAD__Beta-PGM__Phosphata"/>
    <property type="match status" value="1"/>
</dbReference>
<dbReference type="Gene3D" id="3.40.50.1000">
    <property type="entry name" value="HAD superfamily/HAD-like"/>
    <property type="match status" value="1"/>
</dbReference>
<evidence type="ECO:0000256" key="7">
    <source>
        <dbReference type="ARBA" id="ARBA00022912"/>
    </source>
</evidence>
<keyword evidence="5" id="KW-0378">Hydrolase</keyword>
<dbReference type="InterPro" id="IPR010033">
    <property type="entry name" value="HAD_SF_ppase_IIIC"/>
</dbReference>
<dbReference type="Ensembl" id="ENSMMDT00005019406.1">
    <property type="protein sequence ID" value="ENSMMDP00005018956.1"/>
    <property type="gene ID" value="ENSMMDG00005009448.1"/>
</dbReference>
<dbReference type="SFLD" id="SFLDG01131">
    <property type="entry name" value="C1.5.2:_MDP_Like"/>
    <property type="match status" value="1"/>
</dbReference>
<reference evidence="11" key="2">
    <citation type="submission" date="2025-08" db="UniProtKB">
        <authorList>
            <consortium name="Ensembl"/>
        </authorList>
    </citation>
    <scope>IDENTIFICATION</scope>
</reference>
<dbReference type="SFLD" id="SFLDS00003">
    <property type="entry name" value="Haloacid_Dehalogenase"/>
    <property type="match status" value="1"/>
</dbReference>
<dbReference type="InterPro" id="IPR036412">
    <property type="entry name" value="HAD-like_sf"/>
</dbReference>
<reference evidence="11" key="1">
    <citation type="submission" date="2019-06" db="EMBL/GenBank/DDBJ databases">
        <authorList>
            <consortium name="Wellcome Sanger Institute Data Sharing"/>
        </authorList>
    </citation>
    <scope>NUCLEOTIDE SEQUENCE [LARGE SCALE GENOMIC DNA]</scope>
</reference>
<name>A0A667YCK0_9TELE</name>
<dbReference type="AlphaFoldDB" id="A0A667YCK0"/>
<dbReference type="GO" id="GO:0003993">
    <property type="term" value="F:acid phosphatase activity"/>
    <property type="evidence" value="ECO:0007669"/>
    <property type="project" value="TreeGrafter"/>
</dbReference>
<evidence type="ECO:0000256" key="4">
    <source>
        <dbReference type="ARBA" id="ARBA00022723"/>
    </source>
</evidence>
<dbReference type="EC" id="3.1.3.48" evidence="3"/>
<sequence>MSKPRLVVFDLDYTLWPFWVDTHVDPPFHKDKKGVVLDSRQSKISLYRDTAEILTSLHQQGITIAIASRTGEVDGANQLLSLFDLNKYITFKQIYPGSKVTHFKRIQADSGCQFQDMMFFDDEHRNIMDVSRLGVHCVLVSNGVTKKLVQDELSAFSSKRPT</sequence>
<evidence type="ECO:0000256" key="8">
    <source>
        <dbReference type="ARBA" id="ARBA00051722"/>
    </source>
</evidence>
<evidence type="ECO:0000256" key="5">
    <source>
        <dbReference type="ARBA" id="ARBA00022801"/>
    </source>
</evidence>
<dbReference type="InterPro" id="IPR023214">
    <property type="entry name" value="HAD_sf"/>
</dbReference>
<dbReference type="PANTHER" id="PTHR17901:SF14">
    <property type="entry name" value="MAGNESIUM-DEPENDENT PHOSPHATASE 1"/>
    <property type="match status" value="1"/>
</dbReference>
<organism evidence="11 12">
    <name type="scientific">Myripristis murdjan</name>
    <name type="common">pinecone soldierfish</name>
    <dbReference type="NCBI Taxonomy" id="586833"/>
    <lineage>
        <taxon>Eukaryota</taxon>
        <taxon>Metazoa</taxon>
        <taxon>Chordata</taxon>
        <taxon>Craniata</taxon>
        <taxon>Vertebrata</taxon>
        <taxon>Euteleostomi</taxon>
        <taxon>Actinopterygii</taxon>
        <taxon>Neopterygii</taxon>
        <taxon>Teleostei</taxon>
        <taxon>Neoteleostei</taxon>
        <taxon>Acanthomorphata</taxon>
        <taxon>Holocentriformes</taxon>
        <taxon>Holocentridae</taxon>
        <taxon>Myripristis</taxon>
    </lineage>
</organism>
<dbReference type="GO" id="GO:0046872">
    <property type="term" value="F:metal ion binding"/>
    <property type="evidence" value="ECO:0007669"/>
    <property type="project" value="UniProtKB-KW"/>
</dbReference>
<comment type="cofactor">
    <cofactor evidence="1">
        <name>Mg(2+)</name>
        <dbReference type="ChEBI" id="CHEBI:18420"/>
    </cofactor>
</comment>
<dbReference type="SUPFAM" id="SSF56784">
    <property type="entry name" value="HAD-like"/>
    <property type="match status" value="1"/>
</dbReference>
<dbReference type="InParanoid" id="A0A667YCK0"/>
<evidence type="ECO:0000313" key="11">
    <source>
        <dbReference type="Ensembl" id="ENSMMDP00005018956.1"/>
    </source>
</evidence>
<dbReference type="CDD" id="cd07501">
    <property type="entry name" value="HAD_MDP-1_like"/>
    <property type="match status" value="1"/>
</dbReference>
<comment type="similarity">
    <text evidence="2">Belongs to the HAD-like hydrolase superfamily.</text>
</comment>
<dbReference type="NCBIfam" id="TIGR01681">
    <property type="entry name" value="HAD-SF-IIIC"/>
    <property type="match status" value="1"/>
</dbReference>
<reference evidence="11" key="3">
    <citation type="submission" date="2025-09" db="UniProtKB">
        <authorList>
            <consortium name="Ensembl"/>
        </authorList>
    </citation>
    <scope>IDENTIFICATION</scope>
</reference>
<keyword evidence="6" id="KW-0460">Magnesium</keyword>
<evidence type="ECO:0000313" key="12">
    <source>
        <dbReference type="Proteomes" id="UP000472263"/>
    </source>
</evidence>